<gene>
    <name evidence="2" type="ORF">TWF102_009790</name>
</gene>
<dbReference type="PANTHER" id="PTHR30615:SF8">
    <property type="entry name" value="UPF0047 PROTEIN C4A8.02C"/>
    <property type="match status" value="1"/>
</dbReference>
<organism evidence="2 3">
    <name type="scientific">Orbilia oligospora</name>
    <name type="common">Nematode-trapping fungus</name>
    <name type="synonym">Arthrobotrys oligospora</name>
    <dbReference type="NCBI Taxonomy" id="2813651"/>
    <lineage>
        <taxon>Eukaryota</taxon>
        <taxon>Fungi</taxon>
        <taxon>Dikarya</taxon>
        <taxon>Ascomycota</taxon>
        <taxon>Pezizomycotina</taxon>
        <taxon>Orbiliomycetes</taxon>
        <taxon>Orbiliales</taxon>
        <taxon>Orbiliaceae</taxon>
        <taxon>Orbilia</taxon>
    </lineage>
</organism>
<dbReference type="PANTHER" id="PTHR30615">
    <property type="entry name" value="UNCHARACTERIZED PROTEIN YJBQ-RELATED"/>
    <property type="match status" value="1"/>
</dbReference>
<name>A0A7C8J4U2_ORBOL</name>
<dbReference type="InterPro" id="IPR001602">
    <property type="entry name" value="UPF0047_YjbQ-like"/>
</dbReference>
<proteinExistence type="inferred from homology"/>
<reference evidence="2 3" key="1">
    <citation type="submission" date="2019-06" db="EMBL/GenBank/DDBJ databases">
        <authorList>
            <person name="Palmer J.M."/>
        </authorList>
    </citation>
    <scope>NUCLEOTIDE SEQUENCE [LARGE SCALE GENOMIC DNA]</scope>
    <source>
        <strain evidence="2 3">TWF102</strain>
    </source>
</reference>
<evidence type="ECO:0000313" key="2">
    <source>
        <dbReference type="EMBL" id="KAF3089078.1"/>
    </source>
</evidence>
<dbReference type="PROSITE" id="PS01314">
    <property type="entry name" value="UPF0047"/>
    <property type="match status" value="1"/>
</dbReference>
<dbReference type="NCBIfam" id="TIGR00149">
    <property type="entry name" value="TIGR00149_YjbQ"/>
    <property type="match status" value="1"/>
</dbReference>
<dbReference type="EMBL" id="WIQW01000068">
    <property type="protein sequence ID" value="KAF3089078.1"/>
    <property type="molecule type" value="Genomic_DNA"/>
</dbReference>
<dbReference type="Gene3D" id="2.60.120.460">
    <property type="entry name" value="YjbQ-like"/>
    <property type="match status" value="1"/>
</dbReference>
<dbReference type="SUPFAM" id="SSF111038">
    <property type="entry name" value="YjbQ-like"/>
    <property type="match status" value="1"/>
</dbReference>
<comment type="caution">
    <text evidence="2">The sequence shown here is derived from an EMBL/GenBank/DDBJ whole genome shotgun (WGS) entry which is preliminary data.</text>
</comment>
<dbReference type="Proteomes" id="UP000475325">
    <property type="component" value="Unassembled WGS sequence"/>
</dbReference>
<sequence>MGNPKNHNRNVHAIVVYGSDKWDLNCTHNFISAIESCYSRSIIPYALSTCSRDELIELITSTSSEVGNEDSQQLGSSSQDHEIFLELGVVPLITDSETPPENPQVDSVLTVNEEGSFPPNQTQATPTLTPQETQEILDVLRPFYHSVQQEDIKLELRSHLQALAPKLKSSSRLLIIICAQAVHASGCIVLGRTITNQDIMEYIDSLPLRSTAVIASIAAGSDDRKEMPDIWETADELGIAELQRHHASAGVVYTTAKIEIIKPLTEVSVEREVRVVRDVGVMRLKSQTFMDDRLLKLGPWAYSSDEWKAVDRVASYVEQVIDKHIVVRRFNPLSRAKDTIERGVRIVRKEEPLDLSIYYLELKLEEMKKKSEEEDSEEGLVYEHARKGMLALEGIMKRVVEQNRNCMYAAHIISSSSLFQQRVEETLRFIERSDVRAEAFLQGAYKGGMLKFIDASDIMLHVEARGRLLETIRASCPAFDTIMMPPRDCVGLEYWEQADRILKIIQGHVWKFRWFRIERFLEYMAANFQYLGYTSSLSFSLKAQSRGSYLITSEITSNLPEIGDYKVGLLNLFIQHTSCALSLNENWDSDVRLDMTDAMNRIVVEDKKYEGIYRHDAEGSDDMPGHVKSSLIGVSITIPITDGRLNLGTWQGIYYMEFRDSKHRRSVVATIQGEKISSTS</sequence>
<evidence type="ECO:0000313" key="3">
    <source>
        <dbReference type="Proteomes" id="UP000475325"/>
    </source>
</evidence>
<dbReference type="AlphaFoldDB" id="A0A7C8J4U2"/>
<evidence type="ECO:0000256" key="1">
    <source>
        <dbReference type="ARBA" id="ARBA00005534"/>
    </source>
</evidence>
<accession>A0A7C8J4U2</accession>
<dbReference type="InterPro" id="IPR035917">
    <property type="entry name" value="YjbQ-like_sf"/>
</dbReference>
<dbReference type="Pfam" id="PF01894">
    <property type="entry name" value="YjbQ"/>
    <property type="match status" value="1"/>
</dbReference>
<comment type="similarity">
    <text evidence="1">Belongs to the UPF0047 family.</text>
</comment>
<protein>
    <submittedName>
        <fullName evidence="2">Uncharacterized protein</fullName>
    </submittedName>
</protein>